<comment type="caution">
    <text evidence="1">The sequence shown here is derived from an EMBL/GenBank/DDBJ whole genome shotgun (WGS) entry which is preliminary data.</text>
</comment>
<dbReference type="PANTHER" id="PTHR47876:SF2">
    <property type="entry name" value="GCN5-RELATED N-ACETYLTRANSFERASE 7, CHLOROPLASTIC"/>
    <property type="match status" value="1"/>
</dbReference>
<gene>
    <name evidence="1" type="ORF">CDL12_06579</name>
</gene>
<protein>
    <submittedName>
        <fullName evidence="1">Uncharacterized protein</fullName>
    </submittedName>
</protein>
<dbReference type="PANTHER" id="PTHR47876">
    <property type="entry name" value="OS08G0260000 PROTEIN"/>
    <property type="match status" value="1"/>
</dbReference>
<keyword evidence="2" id="KW-1185">Reference proteome</keyword>
<dbReference type="EMBL" id="NKXS01001059">
    <property type="protein sequence ID" value="PIN20727.1"/>
    <property type="molecule type" value="Genomic_DNA"/>
</dbReference>
<dbReference type="STRING" id="429701.A0A2G9HT82"/>
<evidence type="ECO:0000313" key="2">
    <source>
        <dbReference type="Proteomes" id="UP000231279"/>
    </source>
</evidence>
<accession>A0A2G9HT82</accession>
<sequence length="54" mass="6076">MAVDNEPAKNLCIKSGFTLESNEPAWQARFLDQPQRLLLGTSLPSTLWCLKCCH</sequence>
<dbReference type="GO" id="GO:0009507">
    <property type="term" value="C:chloroplast"/>
    <property type="evidence" value="ECO:0007669"/>
    <property type="project" value="TreeGrafter"/>
</dbReference>
<organism evidence="1 2">
    <name type="scientific">Handroanthus impetiginosus</name>
    <dbReference type="NCBI Taxonomy" id="429701"/>
    <lineage>
        <taxon>Eukaryota</taxon>
        <taxon>Viridiplantae</taxon>
        <taxon>Streptophyta</taxon>
        <taxon>Embryophyta</taxon>
        <taxon>Tracheophyta</taxon>
        <taxon>Spermatophyta</taxon>
        <taxon>Magnoliopsida</taxon>
        <taxon>eudicotyledons</taxon>
        <taxon>Gunneridae</taxon>
        <taxon>Pentapetalae</taxon>
        <taxon>asterids</taxon>
        <taxon>lamiids</taxon>
        <taxon>Lamiales</taxon>
        <taxon>Bignoniaceae</taxon>
        <taxon>Crescentiina</taxon>
        <taxon>Tabebuia alliance</taxon>
        <taxon>Handroanthus</taxon>
    </lineage>
</organism>
<dbReference type="OrthoDB" id="41532at2759"/>
<dbReference type="Proteomes" id="UP000231279">
    <property type="component" value="Unassembled WGS sequence"/>
</dbReference>
<name>A0A2G9HT82_9LAMI</name>
<dbReference type="AlphaFoldDB" id="A0A2G9HT82"/>
<proteinExistence type="predicted"/>
<evidence type="ECO:0000313" key="1">
    <source>
        <dbReference type="EMBL" id="PIN20727.1"/>
    </source>
</evidence>
<reference evidence="2" key="1">
    <citation type="journal article" date="2018" name="Gigascience">
        <title>Genome assembly of the Pink Ipe (Handroanthus impetiginosus, Bignoniaceae), a highly valued, ecologically keystone Neotropical timber forest tree.</title>
        <authorList>
            <person name="Silva-Junior O.B."/>
            <person name="Grattapaglia D."/>
            <person name="Novaes E."/>
            <person name="Collevatti R.G."/>
        </authorList>
    </citation>
    <scope>NUCLEOTIDE SEQUENCE [LARGE SCALE GENOMIC DNA]</scope>
    <source>
        <strain evidence="2">cv. UFG-1</strain>
    </source>
</reference>